<dbReference type="Proteomes" id="UP000825701">
    <property type="component" value="Chromosome"/>
</dbReference>
<reference evidence="1" key="1">
    <citation type="submission" date="2021-08" db="EMBL/GenBank/DDBJ databases">
        <authorList>
            <person name="Zhang H."/>
            <person name="Xu M."/>
            <person name="Yu Z."/>
            <person name="Yang L."/>
            <person name="Cai Y."/>
        </authorList>
    </citation>
    <scope>NUCLEOTIDE SEQUENCE</scope>
    <source>
        <strain evidence="1">CHL1</strain>
    </source>
</reference>
<dbReference type="RefSeq" id="WP_261404480.1">
    <property type="nucleotide sequence ID" value="NZ_CP081869.1"/>
</dbReference>
<dbReference type="EMBL" id="CP081869">
    <property type="protein sequence ID" value="QZO01243.1"/>
    <property type="molecule type" value="Genomic_DNA"/>
</dbReference>
<keyword evidence="2" id="KW-1185">Reference proteome</keyword>
<evidence type="ECO:0008006" key="3">
    <source>
        <dbReference type="Google" id="ProtNLM"/>
    </source>
</evidence>
<dbReference type="KEGG" id="cmet:K6K41_06850"/>
<proteinExistence type="predicted"/>
<evidence type="ECO:0000313" key="1">
    <source>
        <dbReference type="EMBL" id="QZO01243.1"/>
    </source>
</evidence>
<dbReference type="AlphaFoldDB" id="A0A9E6RDD1"/>
<evidence type="ECO:0000313" key="2">
    <source>
        <dbReference type="Proteomes" id="UP000825701"/>
    </source>
</evidence>
<name>A0A9E6RDD1_9HYPH</name>
<gene>
    <name evidence="1" type="ORF">K6K41_06850</name>
</gene>
<accession>A0A9E6RDD1</accession>
<protein>
    <recommendedName>
        <fullName evidence="3">Tetratricopeptide repeat protein</fullName>
    </recommendedName>
</protein>
<organism evidence="1 2">
    <name type="scientific">Chenggangzhangella methanolivorans</name>
    <dbReference type="NCBI Taxonomy" id="1437009"/>
    <lineage>
        <taxon>Bacteria</taxon>
        <taxon>Pseudomonadati</taxon>
        <taxon>Pseudomonadota</taxon>
        <taxon>Alphaproteobacteria</taxon>
        <taxon>Hyphomicrobiales</taxon>
        <taxon>Methylopilaceae</taxon>
        <taxon>Chenggangzhangella</taxon>
    </lineage>
</organism>
<sequence length="846" mass="92480">MLALRDVDVATAEGLFDQADELSAPVDRSDRAMALSVKGEPHEAIKLLSDPVTAHERELRAGLLLETGDLESASRELEGVAASEVTAEIVRLRAILAMLNGDRVAALRFASSAVERGRGAFAPLMTRGAIRFFCALTPGAAPQFGGRLQPVHPGLLAEDATVRRNLDLALADFDRLIEGDRPETSEVETWRLGSLLLHPDLADEADFTCRQLLRRDPVDPIVVMWCWSFGRLQRLGKTRKSLGDAVRQGKGSETHLIAWATLSAGASRPERGLSIIKQHQDRYPKSRALLDSWRIRFGDETIEPSTPYERAMRKAVAGDYGSLVERLRESSVPPAEVAVGADFLASRSAWTEVVSLRPVMLSVATPRVLRLAAAAALQVEDAAGCLEVIAAAEGALNGLPPEFRGLRIRAFQMLGQYQPLIDDLRAIRGEPGSDPKIGGLLLDVYYKIGALADFADEARRSMAAGELDPHQTLNVAHVMRGHDQELASQALQKAVEAGVGAEALQNAFVLAIELGQHKIQKEIVETSGRSLESQAVRSFQTVEELLGYLEERNEAYRTDFERWLRGEVPAAVAMLGDLKGFARLFLADPAERENLLRERFPMLLLSGGRRKAPLPQVEECPVLRLDLSALLLAAKLDMLDAVEQAFVIETPVSLSEALADLDDKFVGLDPEVASRSRKALAPAGPLRVVDAFEPDWVSLDGEEETGGLDPQALRRVSEAAFSEGHLDPDQLAKLQALIAQGAGEVWGTDMTLRESPPVTVSRRCFWRLASSGMLEQLSRSTEIYIQRSEFAALVRGLHEAEADARIKATIGDLRRRVTNRLMTGKWTGVQIAPSHEHAPARRISVV</sequence>